<protein>
    <submittedName>
        <fullName evidence="1">Uncharacterized protein</fullName>
    </submittedName>
</protein>
<organism evidence="1 2">
    <name type="scientific">Arthrobacter caoxuetaonis</name>
    <dbReference type="NCBI Taxonomy" id="2886935"/>
    <lineage>
        <taxon>Bacteria</taxon>
        <taxon>Bacillati</taxon>
        <taxon>Actinomycetota</taxon>
        <taxon>Actinomycetes</taxon>
        <taxon>Micrococcales</taxon>
        <taxon>Micrococcaceae</taxon>
        <taxon>Arthrobacter</taxon>
    </lineage>
</organism>
<comment type="caution">
    <text evidence="1">The sequence shown here is derived from an EMBL/GenBank/DDBJ whole genome shotgun (WGS) entry which is preliminary data.</text>
</comment>
<sequence length="183" mass="19554">MRWESLFADLEAQLAAAGQAGLEAEIAERHRGESASIGFSARLRGQRGGSLKVHVDGAGEPLRGELRQAGAGWFLLQSSSTSHLVPLEAVRLVEGMGRFAAPEEGHVQLKLSSALRGVARDRYPVRLQLRGAPAASLHGSIDRVGLDFLEFAVLEPGSPRRRENVASAAVVPFRAIAVISSTR</sequence>
<dbReference type="AlphaFoldDB" id="A0A9X1MD18"/>
<proteinExistence type="predicted"/>
<reference evidence="1" key="1">
    <citation type="submission" date="2021-10" db="EMBL/GenBank/DDBJ databases">
        <title>Novel species in genus Arthrobacter.</title>
        <authorList>
            <person name="Liu Y."/>
        </authorList>
    </citation>
    <scope>NUCLEOTIDE SEQUENCE</scope>
    <source>
        <strain evidence="1">Zg-Y453</strain>
    </source>
</reference>
<gene>
    <name evidence="1" type="ORF">LJ757_02975</name>
</gene>
<dbReference type="Proteomes" id="UP001139158">
    <property type="component" value="Unassembled WGS sequence"/>
</dbReference>
<evidence type="ECO:0000313" key="2">
    <source>
        <dbReference type="Proteomes" id="UP001139158"/>
    </source>
</evidence>
<name>A0A9X1MD18_9MICC</name>
<keyword evidence="2" id="KW-1185">Reference proteome</keyword>
<evidence type="ECO:0000313" key="1">
    <source>
        <dbReference type="EMBL" id="MCC3296767.1"/>
    </source>
</evidence>
<dbReference type="RefSeq" id="WP_227894495.1">
    <property type="nucleotide sequence ID" value="NZ_CP099466.1"/>
</dbReference>
<dbReference type="EMBL" id="JAJFZV010000001">
    <property type="protein sequence ID" value="MCC3296767.1"/>
    <property type="molecule type" value="Genomic_DNA"/>
</dbReference>
<accession>A0A9X1MD18</accession>